<dbReference type="InterPro" id="IPR001189">
    <property type="entry name" value="Mn/Fe_SOD"/>
</dbReference>
<dbReference type="HOGENOM" id="CLU_575155_0_0_1"/>
<protein>
    <recommendedName>
        <fullName evidence="4">Superoxide dismutase [Mn], mitochondrial</fullName>
        <ecNumber evidence="3">1.15.1.1</ecNumber>
    </recommendedName>
</protein>
<dbReference type="PANTHER" id="PTHR11404">
    <property type="entry name" value="SUPEROXIDE DISMUTASE 2"/>
    <property type="match status" value="1"/>
</dbReference>
<dbReference type="KEGG" id="wic:J056_004309"/>
<keyword evidence="5" id="KW-0479">Metal-binding</keyword>
<reference evidence="13" key="1">
    <citation type="journal article" date="2013" name="BMC Genomics">
        <title>Genome and transcriptome sequencing of the halophilic fungus Wallemia ichthyophaga: haloadaptations present and absent.</title>
        <authorList>
            <person name="Zajc J."/>
            <person name="Liu Y."/>
            <person name="Dai W."/>
            <person name="Yang Z."/>
            <person name="Hu J."/>
            <person name="Gostincar C."/>
            <person name="Gunde-Cimerman N."/>
        </authorList>
    </citation>
    <scope>NUCLEOTIDE SEQUENCE [LARGE SCALE GENOMIC DNA]</scope>
    <source>
        <strain evidence="13">EXF-994 / CBS 113033</strain>
    </source>
</reference>
<keyword evidence="8" id="KW-0464">Manganese</keyword>
<evidence type="ECO:0000256" key="9">
    <source>
        <dbReference type="ARBA" id="ARBA00049204"/>
    </source>
</evidence>
<dbReference type="eggNOG" id="KOG3040">
    <property type="taxonomic scope" value="Eukaryota"/>
</dbReference>
<dbReference type="InterPro" id="IPR019833">
    <property type="entry name" value="Mn/Fe_SOD_BS"/>
</dbReference>
<accession>R9AH47</accession>
<evidence type="ECO:0000313" key="12">
    <source>
        <dbReference type="EMBL" id="EOR01523.1"/>
    </source>
</evidence>
<dbReference type="InterPro" id="IPR019831">
    <property type="entry name" value="Mn/Fe_SOD_N"/>
</dbReference>
<dbReference type="Gene3D" id="3.40.50.1000">
    <property type="entry name" value="HAD superfamily/HAD-like"/>
    <property type="match status" value="2"/>
</dbReference>
<dbReference type="InterPro" id="IPR023214">
    <property type="entry name" value="HAD_sf"/>
</dbReference>
<evidence type="ECO:0000256" key="5">
    <source>
        <dbReference type="ARBA" id="ARBA00022723"/>
    </source>
</evidence>
<evidence type="ECO:0000256" key="4">
    <source>
        <dbReference type="ARBA" id="ARBA00014518"/>
    </source>
</evidence>
<feature type="domain" description="Manganese/iron superoxide dismutase N-terminal" evidence="10">
    <location>
        <begin position="281"/>
        <end position="361"/>
    </location>
</feature>
<dbReference type="FunFam" id="3.55.40.20:FF:000002">
    <property type="entry name" value="Superoxide dismutase"/>
    <property type="match status" value="1"/>
</dbReference>
<evidence type="ECO:0000259" key="10">
    <source>
        <dbReference type="Pfam" id="PF00081"/>
    </source>
</evidence>
<dbReference type="EMBL" id="KE007230">
    <property type="protein sequence ID" value="EOR01523.1"/>
    <property type="molecule type" value="Genomic_DNA"/>
</dbReference>
<dbReference type="PANTHER" id="PTHR11404:SF6">
    <property type="entry name" value="SUPEROXIDE DISMUTASE [MN], MITOCHONDRIAL"/>
    <property type="match status" value="1"/>
</dbReference>
<evidence type="ECO:0000259" key="11">
    <source>
        <dbReference type="Pfam" id="PF02777"/>
    </source>
</evidence>
<proteinExistence type="inferred from homology"/>
<dbReference type="GO" id="GO:0030145">
    <property type="term" value="F:manganese ion binding"/>
    <property type="evidence" value="ECO:0007669"/>
    <property type="project" value="TreeGrafter"/>
</dbReference>
<comment type="similarity">
    <text evidence="2">Belongs to the iron/manganese superoxide dismutase family.</text>
</comment>
<evidence type="ECO:0000256" key="7">
    <source>
        <dbReference type="ARBA" id="ARBA00023002"/>
    </source>
</evidence>
<evidence type="ECO:0000256" key="2">
    <source>
        <dbReference type="ARBA" id="ARBA00008714"/>
    </source>
</evidence>
<dbReference type="Pfam" id="PF02777">
    <property type="entry name" value="Sod_Fe_C"/>
    <property type="match status" value="1"/>
</dbReference>
<dbReference type="GO" id="GO:0004784">
    <property type="term" value="F:superoxide dismutase activity"/>
    <property type="evidence" value="ECO:0007669"/>
    <property type="project" value="UniProtKB-EC"/>
</dbReference>
<evidence type="ECO:0000313" key="13">
    <source>
        <dbReference type="Proteomes" id="UP000014064"/>
    </source>
</evidence>
<keyword evidence="13" id="KW-1185">Reference proteome</keyword>
<dbReference type="RefSeq" id="XP_009267785.1">
    <property type="nucleotide sequence ID" value="XM_009269510.1"/>
</dbReference>
<dbReference type="InterPro" id="IPR036324">
    <property type="entry name" value="Mn/Fe_SOD_N_sf"/>
</dbReference>
<evidence type="ECO:0000256" key="3">
    <source>
        <dbReference type="ARBA" id="ARBA00012682"/>
    </source>
</evidence>
<organism evidence="12 13">
    <name type="scientific">Wallemia ichthyophaga (strain EXF-994 / CBS 113033)</name>
    <dbReference type="NCBI Taxonomy" id="1299270"/>
    <lineage>
        <taxon>Eukaryota</taxon>
        <taxon>Fungi</taxon>
        <taxon>Dikarya</taxon>
        <taxon>Basidiomycota</taxon>
        <taxon>Wallemiomycotina</taxon>
        <taxon>Wallemiomycetes</taxon>
        <taxon>Wallemiales</taxon>
        <taxon>Wallemiaceae</taxon>
        <taxon>Wallemia</taxon>
    </lineage>
</organism>
<evidence type="ECO:0000256" key="6">
    <source>
        <dbReference type="ARBA" id="ARBA00022862"/>
    </source>
</evidence>
<dbReference type="Proteomes" id="UP000014064">
    <property type="component" value="Unassembled WGS sequence"/>
</dbReference>
<dbReference type="STRING" id="1299270.R9AH47"/>
<dbReference type="InterPro" id="IPR050265">
    <property type="entry name" value="Fe/Mn_Superoxide_Dismutase"/>
</dbReference>
<keyword evidence="7" id="KW-0560">Oxidoreductase</keyword>
<dbReference type="Gene3D" id="3.55.40.20">
    <property type="entry name" value="Iron/manganese superoxide dismutase, C-terminal domain"/>
    <property type="match status" value="1"/>
</dbReference>
<dbReference type="Pfam" id="PF00081">
    <property type="entry name" value="Sod_Fe_N"/>
    <property type="match status" value="1"/>
</dbReference>
<evidence type="ECO:0000256" key="8">
    <source>
        <dbReference type="ARBA" id="ARBA00023211"/>
    </source>
</evidence>
<dbReference type="FunFam" id="1.10.287.990:FF:000001">
    <property type="entry name" value="Superoxide dismutase"/>
    <property type="match status" value="1"/>
</dbReference>
<evidence type="ECO:0000256" key="1">
    <source>
        <dbReference type="ARBA" id="ARBA00001936"/>
    </source>
</evidence>
<dbReference type="GO" id="GO:0005739">
    <property type="term" value="C:mitochondrion"/>
    <property type="evidence" value="ECO:0007669"/>
    <property type="project" value="TreeGrafter"/>
</dbReference>
<dbReference type="PRINTS" id="PR01703">
    <property type="entry name" value="MNSODISMTASE"/>
</dbReference>
<dbReference type="InterPro" id="IPR036314">
    <property type="entry name" value="SOD_C_sf"/>
</dbReference>
<comment type="cofactor">
    <cofactor evidence="1">
        <name>Mn(2+)</name>
        <dbReference type="ChEBI" id="CHEBI:29035"/>
    </cofactor>
</comment>
<comment type="catalytic activity">
    <reaction evidence="9">
        <text>2 superoxide + 2 H(+) = H2O2 + O2</text>
        <dbReference type="Rhea" id="RHEA:20696"/>
        <dbReference type="ChEBI" id="CHEBI:15378"/>
        <dbReference type="ChEBI" id="CHEBI:15379"/>
        <dbReference type="ChEBI" id="CHEBI:16240"/>
        <dbReference type="ChEBI" id="CHEBI:18421"/>
        <dbReference type="EC" id="1.15.1.1"/>
    </reaction>
</comment>
<dbReference type="Gene3D" id="1.10.287.990">
    <property type="entry name" value="Fe,Mn superoxide dismutase (SOD) domain"/>
    <property type="match status" value="1"/>
</dbReference>
<sequence>MFKAVLIDISGTLIVNDNQTQRSVVAALSRLSIPHKLLSNASKQSHSDAHFDLTTKLGLDISLSDLITPLSSCSQHIRDNNLNPLLLLTQSASKDFEGLVDSTKPLDSVVVGLAPDKFDYHSLNVAFRILKDIPQSQLIATHSSLYFQDKDDQLSLGPGPFIHALQSASGKSPLICGKPSSSFFITALDQLGINQQDYKDVAIVGDDALSDLGTDLPLAKILVKTGKYREGDERKIGRIFRLAYVSVIHMNFLFYTIMFANAFKQLPQQSRSFATTALRLKHTLPPLPYAYDALEPHISSDIMTTHHSKHHATYVNGLNAAEESYVKAQNANDIKTLIALQPALKFNGGGHINHSLFWKNLTPDSGRTAPSGGLAEQINKDFGSFDALKGKVNAATAAIQGSGWGWLGYNKEAKRLEVATTANQDPLTHLTPIVGIDIWEHAFYLQYKNVKPDYLNAIWNVMDMQEAGKRFDEAA</sequence>
<feature type="domain" description="Manganese/iron superoxide dismutase C-terminal" evidence="11">
    <location>
        <begin position="370"/>
        <end position="469"/>
    </location>
</feature>
<dbReference type="SUPFAM" id="SSF46609">
    <property type="entry name" value="Fe,Mn superoxide dismutase (SOD), N-terminal domain"/>
    <property type="match status" value="1"/>
</dbReference>
<dbReference type="EC" id="1.15.1.1" evidence="3"/>
<dbReference type="PROSITE" id="PS00088">
    <property type="entry name" value="SOD_MN"/>
    <property type="match status" value="1"/>
</dbReference>
<dbReference type="GeneID" id="20377261"/>
<dbReference type="eggNOG" id="KOG0876">
    <property type="taxonomic scope" value="Eukaryota"/>
</dbReference>
<dbReference type="InterPro" id="IPR036412">
    <property type="entry name" value="HAD-like_sf"/>
</dbReference>
<dbReference type="Pfam" id="PF13242">
    <property type="entry name" value="Hydrolase_like"/>
    <property type="match status" value="1"/>
</dbReference>
<dbReference type="OrthoDB" id="239262at2759"/>
<dbReference type="AlphaFoldDB" id="R9AH47"/>
<name>R9AH47_WALI9</name>
<gene>
    <name evidence="12" type="ORF">J056_004309</name>
</gene>
<dbReference type="InterPro" id="IPR019832">
    <property type="entry name" value="Mn/Fe_SOD_C"/>
</dbReference>
<dbReference type="SUPFAM" id="SSF54719">
    <property type="entry name" value="Fe,Mn superoxide dismutase (SOD), C-terminal domain"/>
    <property type="match status" value="1"/>
</dbReference>
<dbReference type="SUPFAM" id="SSF56784">
    <property type="entry name" value="HAD-like"/>
    <property type="match status" value="1"/>
</dbReference>
<keyword evidence="6" id="KW-0049">Antioxidant</keyword>